<evidence type="ECO:0000313" key="5">
    <source>
        <dbReference type="Proteomes" id="UP001177140"/>
    </source>
</evidence>
<dbReference type="Gene3D" id="2.130.10.80">
    <property type="entry name" value="Galactose oxidase/kelch, beta-propeller"/>
    <property type="match status" value="1"/>
</dbReference>
<dbReference type="EMBL" id="JAJJMA010296362">
    <property type="protein sequence ID" value="MCL7047728.1"/>
    <property type="molecule type" value="Genomic_DNA"/>
</dbReference>
<dbReference type="InterPro" id="IPR015915">
    <property type="entry name" value="Kelch-typ_b-propeller"/>
</dbReference>
<dbReference type="Gene3D" id="2.120.10.80">
    <property type="entry name" value="Kelch-type beta propeller"/>
    <property type="match status" value="1"/>
</dbReference>
<accession>A0AA42B191</accession>
<reference evidence="4" key="1">
    <citation type="submission" date="2022-03" db="EMBL/GenBank/DDBJ databases">
        <title>A functionally conserved STORR gene fusion in Papaver species that diverged 16.8 million years ago.</title>
        <authorList>
            <person name="Catania T."/>
        </authorList>
    </citation>
    <scope>NUCLEOTIDE SEQUENCE</scope>
    <source>
        <strain evidence="4">S-191538</strain>
    </source>
</reference>
<dbReference type="Pfam" id="PF10539">
    <property type="entry name" value="Dev_Cell_Death"/>
    <property type="match status" value="1"/>
</dbReference>
<comment type="caution">
    <text evidence="4">The sequence shown here is derived from an EMBL/GenBank/DDBJ whole genome shotgun (WGS) entry which is preliminary data.</text>
</comment>
<dbReference type="PANTHER" id="PTHR46034:SF7">
    <property type="entry name" value="INFLUENZA VIRUS NS1A-BINDING PROTEIN"/>
    <property type="match status" value="1"/>
</dbReference>
<feature type="compositionally biased region" description="Basic and acidic residues" evidence="2">
    <location>
        <begin position="181"/>
        <end position="192"/>
    </location>
</feature>
<keyword evidence="1" id="KW-0175">Coiled coil</keyword>
<dbReference type="Proteomes" id="UP001177140">
    <property type="component" value="Unassembled WGS sequence"/>
</dbReference>
<dbReference type="GO" id="GO:0034976">
    <property type="term" value="P:response to endoplasmic reticulum stress"/>
    <property type="evidence" value="ECO:0007669"/>
    <property type="project" value="InterPro"/>
</dbReference>
<dbReference type="InterPro" id="IPR013989">
    <property type="entry name" value="Dev_and_cell_death_domain"/>
</dbReference>
<feature type="domain" description="DCD" evidence="3">
    <location>
        <begin position="1"/>
        <end position="116"/>
    </location>
</feature>
<name>A0AA42B191_PAPNU</name>
<feature type="coiled-coil region" evidence="1">
    <location>
        <begin position="275"/>
        <end position="302"/>
    </location>
</feature>
<dbReference type="Pfam" id="PF01344">
    <property type="entry name" value="Kelch_1"/>
    <property type="match status" value="2"/>
</dbReference>
<dbReference type="SMART" id="SM00767">
    <property type="entry name" value="DCD"/>
    <property type="match status" value="1"/>
</dbReference>
<protein>
    <recommendedName>
        <fullName evidence="3">DCD domain-containing protein</fullName>
    </recommendedName>
</protein>
<evidence type="ECO:0000256" key="1">
    <source>
        <dbReference type="SAM" id="Coils"/>
    </source>
</evidence>
<sequence length="516" mass="58981">MRKCVSRLPSTHFSYIKNIKPGLPLFLFNYSARQLFGVYEAAGNWELHINPYGWCENGQEQTQYPAQVRFCIRKECKPLLEYQYRPILEDNYYTDDHFWFELDHAQTGQLIFKFESSPLVVSKVVSKYSWSAPKQRRNLNMIRKFKCEDSWETVSDSIVIVPQINQQEVGIESQEDSGSSDSEHDTPWDERTGFVLGSSSATPCEDENNQNLEPDSDKVEEENEEELVYRKLLPLVNEREKENCDSMGDKESAGLLCDLNGQEVEEVKVKRHQKTSQLEMKLTKAEIQVQQLTERVKELELQLIPSTASVKYLETRSADTMYMEEFPGDSKMVYFFGGCNGAAWLSTTANELIPFICCSCCPLWSHLRIWWWRCAAAELNGAIYAAGGYDGEDYLKSVERFDPREVVSWSSIPSMNFRRGYALGGYNGLNMVSSVEEFDPRNNSWVRGDKMTEARGYSTAAVIGESIYVISGLKDRKVLTETVECYKEGQGWSVANVKGACKRCFFSSILMEDAAV</sequence>
<evidence type="ECO:0000259" key="3">
    <source>
        <dbReference type="PROSITE" id="PS51222"/>
    </source>
</evidence>
<evidence type="ECO:0000256" key="2">
    <source>
        <dbReference type="SAM" id="MobiDB-lite"/>
    </source>
</evidence>
<keyword evidence="5" id="KW-1185">Reference proteome</keyword>
<dbReference type="SMART" id="SM00612">
    <property type="entry name" value="Kelch"/>
    <property type="match status" value="3"/>
</dbReference>
<proteinExistence type="predicted"/>
<evidence type="ECO:0000313" key="4">
    <source>
        <dbReference type="EMBL" id="MCL7047728.1"/>
    </source>
</evidence>
<dbReference type="InterPro" id="IPR037293">
    <property type="entry name" value="Gal_Oxidase_central_sf"/>
</dbReference>
<dbReference type="InterPro" id="IPR006652">
    <property type="entry name" value="Kelch_1"/>
</dbReference>
<dbReference type="InterPro" id="IPR044832">
    <property type="entry name" value="NRP-like"/>
</dbReference>
<dbReference type="AlphaFoldDB" id="A0AA42B191"/>
<dbReference type="SUPFAM" id="SSF117281">
    <property type="entry name" value="Kelch motif"/>
    <property type="match status" value="1"/>
</dbReference>
<dbReference type="PROSITE" id="PS51222">
    <property type="entry name" value="DCD"/>
    <property type="match status" value="1"/>
</dbReference>
<dbReference type="PANTHER" id="PTHR46034">
    <property type="match status" value="1"/>
</dbReference>
<organism evidence="4 5">
    <name type="scientific">Papaver nudicaule</name>
    <name type="common">Iceland poppy</name>
    <dbReference type="NCBI Taxonomy" id="74823"/>
    <lineage>
        <taxon>Eukaryota</taxon>
        <taxon>Viridiplantae</taxon>
        <taxon>Streptophyta</taxon>
        <taxon>Embryophyta</taxon>
        <taxon>Tracheophyta</taxon>
        <taxon>Spermatophyta</taxon>
        <taxon>Magnoliopsida</taxon>
        <taxon>Ranunculales</taxon>
        <taxon>Papaveraceae</taxon>
        <taxon>Papaveroideae</taxon>
        <taxon>Papaver</taxon>
    </lineage>
</organism>
<feature type="region of interest" description="Disordered" evidence="2">
    <location>
        <begin position="165"/>
        <end position="224"/>
    </location>
</feature>
<gene>
    <name evidence="4" type="ORF">MKW94_026331</name>
</gene>